<evidence type="ECO:0000256" key="8">
    <source>
        <dbReference type="ARBA" id="ARBA00023170"/>
    </source>
</evidence>
<protein>
    <submittedName>
        <fullName evidence="12">CD276 antigen-like protein</fullName>
    </submittedName>
</protein>
<keyword evidence="5" id="KW-1133">Transmembrane helix</keyword>
<dbReference type="GO" id="GO:0042130">
    <property type="term" value="P:negative regulation of T cell proliferation"/>
    <property type="evidence" value="ECO:0007669"/>
    <property type="project" value="TreeGrafter"/>
</dbReference>
<gene>
    <name evidence="12" type="ORF">ROHU_007348</name>
</gene>
<keyword evidence="4" id="KW-0732">Signal</keyword>
<keyword evidence="7" id="KW-1015">Disulfide bond</keyword>
<proteinExistence type="predicted"/>
<dbReference type="GO" id="GO:0042102">
    <property type="term" value="P:positive regulation of T cell proliferation"/>
    <property type="evidence" value="ECO:0007669"/>
    <property type="project" value="TreeGrafter"/>
</dbReference>
<comment type="subcellular location">
    <subcellularLocation>
        <location evidence="1">Cell membrane</location>
        <topology evidence="1">Single-pass type I membrane protein</topology>
    </subcellularLocation>
</comment>
<dbReference type="PANTHER" id="PTHR25466:SF14">
    <property type="entry name" value="BUTYROPHILIN SUBFAMILY 2 MEMBER A2-LIKE-RELATED"/>
    <property type="match status" value="1"/>
</dbReference>
<dbReference type="STRING" id="84645.A0A498MDX4"/>
<dbReference type="InterPro" id="IPR013783">
    <property type="entry name" value="Ig-like_fold"/>
</dbReference>
<keyword evidence="10" id="KW-0393">Immunoglobulin domain</keyword>
<dbReference type="AlphaFoldDB" id="A0A498MDX4"/>
<evidence type="ECO:0000256" key="5">
    <source>
        <dbReference type="ARBA" id="ARBA00022989"/>
    </source>
</evidence>
<feature type="domain" description="Ig-like" evidence="11">
    <location>
        <begin position="60"/>
        <end position="155"/>
    </location>
</feature>
<accession>A0A498MDX4</accession>
<dbReference type="PROSITE" id="PS50835">
    <property type="entry name" value="IG_LIKE"/>
    <property type="match status" value="1"/>
</dbReference>
<keyword evidence="13" id="KW-1185">Reference proteome</keyword>
<organism evidence="12 13">
    <name type="scientific">Labeo rohita</name>
    <name type="common">Indian major carp</name>
    <name type="synonym">Cyprinus rohita</name>
    <dbReference type="NCBI Taxonomy" id="84645"/>
    <lineage>
        <taxon>Eukaryota</taxon>
        <taxon>Metazoa</taxon>
        <taxon>Chordata</taxon>
        <taxon>Craniata</taxon>
        <taxon>Vertebrata</taxon>
        <taxon>Euteleostomi</taxon>
        <taxon>Actinopterygii</taxon>
        <taxon>Neopterygii</taxon>
        <taxon>Teleostei</taxon>
        <taxon>Ostariophysi</taxon>
        <taxon>Cypriniformes</taxon>
        <taxon>Cyprinidae</taxon>
        <taxon>Labeoninae</taxon>
        <taxon>Labeonini</taxon>
        <taxon>Labeo</taxon>
    </lineage>
</organism>
<dbReference type="GO" id="GO:0071222">
    <property type="term" value="P:cellular response to lipopolysaccharide"/>
    <property type="evidence" value="ECO:0007669"/>
    <property type="project" value="TreeGrafter"/>
</dbReference>
<dbReference type="Pfam" id="PF00047">
    <property type="entry name" value="ig"/>
    <property type="match status" value="1"/>
</dbReference>
<evidence type="ECO:0000256" key="4">
    <source>
        <dbReference type="ARBA" id="ARBA00022729"/>
    </source>
</evidence>
<dbReference type="FunFam" id="2.60.40.10:FF:000142">
    <property type="entry name" value="V-set domain-containing T-cell activation inhibitor 1"/>
    <property type="match status" value="1"/>
</dbReference>
<keyword evidence="9" id="KW-0325">Glycoprotein</keyword>
<dbReference type="GO" id="GO:0006955">
    <property type="term" value="P:immune response"/>
    <property type="evidence" value="ECO:0007669"/>
    <property type="project" value="TreeGrafter"/>
</dbReference>
<dbReference type="PANTHER" id="PTHR25466">
    <property type="entry name" value="T-LYMPHOCYTE ACTIVATION ANTIGEN"/>
    <property type="match status" value="1"/>
</dbReference>
<keyword evidence="6" id="KW-0472">Membrane</keyword>
<reference evidence="12 13" key="1">
    <citation type="submission" date="2018-03" db="EMBL/GenBank/DDBJ databases">
        <title>Draft genome sequence of Rohu Carp (Labeo rohita).</title>
        <authorList>
            <person name="Das P."/>
            <person name="Kushwaha B."/>
            <person name="Joshi C.G."/>
            <person name="Kumar D."/>
            <person name="Nagpure N.S."/>
            <person name="Sahoo L."/>
            <person name="Das S.P."/>
            <person name="Bit A."/>
            <person name="Patnaik S."/>
            <person name="Meher P.K."/>
            <person name="Jayasankar P."/>
            <person name="Koringa P.G."/>
            <person name="Patel N.V."/>
            <person name="Hinsu A.T."/>
            <person name="Kumar R."/>
            <person name="Pandey M."/>
            <person name="Agarwal S."/>
            <person name="Srivastava S."/>
            <person name="Singh M."/>
            <person name="Iquebal M.A."/>
            <person name="Jaiswal S."/>
            <person name="Angadi U.B."/>
            <person name="Kumar N."/>
            <person name="Raza M."/>
            <person name="Shah T.M."/>
            <person name="Rai A."/>
            <person name="Jena J.K."/>
        </authorList>
    </citation>
    <scope>NUCLEOTIDE SEQUENCE [LARGE SCALE GENOMIC DNA]</scope>
    <source>
        <strain evidence="12">DASCIFA01</strain>
        <tissue evidence="12">Testis</tissue>
    </source>
</reference>
<evidence type="ECO:0000313" key="12">
    <source>
        <dbReference type="EMBL" id="RXN19221.1"/>
    </source>
</evidence>
<dbReference type="Gene3D" id="2.60.40.10">
    <property type="entry name" value="Immunoglobulins"/>
    <property type="match status" value="2"/>
</dbReference>
<evidence type="ECO:0000256" key="7">
    <source>
        <dbReference type="ARBA" id="ARBA00023157"/>
    </source>
</evidence>
<keyword evidence="3" id="KW-0812">Transmembrane</keyword>
<keyword evidence="8" id="KW-0675">Receptor</keyword>
<dbReference type="InterPro" id="IPR003599">
    <property type="entry name" value="Ig_sub"/>
</dbReference>
<evidence type="ECO:0000313" key="13">
    <source>
        <dbReference type="Proteomes" id="UP000290572"/>
    </source>
</evidence>
<dbReference type="InterPro" id="IPR007110">
    <property type="entry name" value="Ig-like_dom"/>
</dbReference>
<dbReference type="SUPFAM" id="SSF48726">
    <property type="entry name" value="Immunoglobulin"/>
    <property type="match status" value="1"/>
</dbReference>
<dbReference type="SMART" id="SM00409">
    <property type="entry name" value="IG"/>
    <property type="match status" value="1"/>
</dbReference>
<evidence type="ECO:0000256" key="10">
    <source>
        <dbReference type="ARBA" id="ARBA00023319"/>
    </source>
</evidence>
<dbReference type="GO" id="GO:0031295">
    <property type="term" value="P:T cell costimulation"/>
    <property type="evidence" value="ECO:0007669"/>
    <property type="project" value="TreeGrafter"/>
</dbReference>
<evidence type="ECO:0000259" key="11">
    <source>
        <dbReference type="PROSITE" id="PS50835"/>
    </source>
</evidence>
<keyword evidence="2" id="KW-1003">Cell membrane</keyword>
<dbReference type="InterPro" id="IPR036179">
    <property type="entry name" value="Ig-like_dom_sf"/>
</dbReference>
<evidence type="ECO:0000256" key="1">
    <source>
        <dbReference type="ARBA" id="ARBA00004251"/>
    </source>
</evidence>
<dbReference type="GO" id="GO:0007166">
    <property type="term" value="P:cell surface receptor signaling pathway"/>
    <property type="evidence" value="ECO:0007669"/>
    <property type="project" value="TreeGrafter"/>
</dbReference>
<dbReference type="GO" id="GO:0009897">
    <property type="term" value="C:external side of plasma membrane"/>
    <property type="evidence" value="ECO:0007669"/>
    <property type="project" value="TreeGrafter"/>
</dbReference>
<evidence type="ECO:0000256" key="2">
    <source>
        <dbReference type="ARBA" id="ARBA00022475"/>
    </source>
</evidence>
<evidence type="ECO:0000256" key="9">
    <source>
        <dbReference type="ARBA" id="ARBA00023180"/>
    </source>
</evidence>
<evidence type="ECO:0000256" key="6">
    <source>
        <dbReference type="ARBA" id="ARBA00023136"/>
    </source>
</evidence>
<dbReference type="InterPro" id="IPR013151">
    <property type="entry name" value="Immunoglobulin_dom"/>
</dbReference>
<comment type="caution">
    <text evidence="12">The sequence shown here is derived from an EMBL/GenBank/DDBJ whole genome shotgun (WGS) entry which is preliminary data.</text>
</comment>
<evidence type="ECO:0000256" key="3">
    <source>
        <dbReference type="ARBA" id="ARBA00022692"/>
    </source>
</evidence>
<dbReference type="EMBL" id="QBIY01012679">
    <property type="protein sequence ID" value="RXN19221.1"/>
    <property type="molecule type" value="Genomic_DNA"/>
</dbReference>
<sequence>MPFSTNSSALASYYEQGITKLMPQPLHYFMEINAWCCFICMFAMLTNKVCLQVTVEAVIGGSVVLPCSSAKDDHKLQDTDVHWRHNDSEIVCDIIKGQVSVVLQDRQYKNRVETFPDEYERRNFSIKLISLTYTDAGEFVCFITHSSDSNQETVQLIIKGKASVEKQGPRYKDRAETFPHEYERGNCSIKLINLTHADEGDFSYFITRSSYSKQEIVRLFINGVYYCMKTRTPPKLSNITRLRFNGLVKVYVVGNKRSPEQSQQLNADLQQMQVTGQHQDRLHWVSQEIGGIKNSDNPCFK</sequence>
<name>A0A498MDX4_LABRO</name>
<dbReference type="Proteomes" id="UP000290572">
    <property type="component" value="Unassembled WGS sequence"/>
</dbReference>
<dbReference type="InterPro" id="IPR051713">
    <property type="entry name" value="T-cell_Activation_Regulation"/>
</dbReference>